<gene>
    <name evidence="1" type="ORF">MESS2_220013</name>
</gene>
<keyword evidence="2" id="KW-1185">Reference proteome</keyword>
<evidence type="ECO:0000313" key="2">
    <source>
        <dbReference type="Proteomes" id="UP000012062"/>
    </source>
</evidence>
<reference evidence="1 2" key="1">
    <citation type="submission" date="2013-02" db="EMBL/GenBank/DDBJ databases">
        <authorList>
            <person name="Genoscope - CEA"/>
        </authorList>
    </citation>
    <scope>NUCLEOTIDE SEQUENCE [LARGE SCALE GENOMIC DNA]</scope>
    <source>
        <strain evidence="1 2">STM 2683</strain>
    </source>
</reference>
<proteinExistence type="predicted"/>
<protein>
    <submittedName>
        <fullName evidence="1">Uncharacterized protein</fullName>
    </submittedName>
</protein>
<organism evidence="1 2">
    <name type="scientific">Mesorhizobium metallidurans STM 2683</name>
    <dbReference type="NCBI Taxonomy" id="1297569"/>
    <lineage>
        <taxon>Bacteria</taxon>
        <taxon>Pseudomonadati</taxon>
        <taxon>Pseudomonadota</taxon>
        <taxon>Alphaproteobacteria</taxon>
        <taxon>Hyphomicrobiales</taxon>
        <taxon>Phyllobacteriaceae</taxon>
        <taxon>Mesorhizobium</taxon>
    </lineage>
</organism>
<dbReference type="AlphaFoldDB" id="M5F2K5"/>
<name>M5F2K5_9HYPH</name>
<dbReference type="EMBL" id="CAUM01000087">
    <property type="protein sequence ID" value="CCV06041.1"/>
    <property type="molecule type" value="Genomic_DNA"/>
</dbReference>
<sequence>MTGNVSPLADGPGSLNSCLPKYRTTPAARTTSIIEVMTKFMNTTNWLREARERFGGGVPASGRKASLAVFGTIGPGGICRCPNSPLSAGFVFIAPYRLILQRIPCGRVGANMAKLTTRMGRAGRRNRSAIVTLEDK</sequence>
<dbReference type="eggNOG" id="ENOG503018I">
    <property type="taxonomic scope" value="Bacteria"/>
</dbReference>
<accession>M5F2K5</accession>
<dbReference type="Proteomes" id="UP000012062">
    <property type="component" value="Unassembled WGS sequence"/>
</dbReference>
<evidence type="ECO:0000313" key="1">
    <source>
        <dbReference type="EMBL" id="CCV06041.1"/>
    </source>
</evidence>
<comment type="caution">
    <text evidence="1">The sequence shown here is derived from an EMBL/GenBank/DDBJ whole genome shotgun (WGS) entry which is preliminary data.</text>
</comment>